<feature type="compositionally biased region" description="Basic and acidic residues" evidence="1">
    <location>
        <begin position="1"/>
        <end position="29"/>
    </location>
</feature>
<feature type="compositionally biased region" description="Basic and acidic residues" evidence="1">
    <location>
        <begin position="44"/>
        <end position="65"/>
    </location>
</feature>
<evidence type="ECO:0000256" key="1">
    <source>
        <dbReference type="SAM" id="MobiDB-lite"/>
    </source>
</evidence>
<gene>
    <name evidence="2" type="ORF">RPR59_10485</name>
</gene>
<organism evidence="2 3">
    <name type="scientific">Stakelama saccharophila</name>
    <dbReference type="NCBI Taxonomy" id="3075605"/>
    <lineage>
        <taxon>Bacteria</taxon>
        <taxon>Pseudomonadati</taxon>
        <taxon>Pseudomonadota</taxon>
        <taxon>Alphaproteobacteria</taxon>
        <taxon>Sphingomonadales</taxon>
        <taxon>Sphingomonadaceae</taxon>
        <taxon>Stakelama</taxon>
    </lineage>
</organism>
<keyword evidence="3" id="KW-1185">Reference proteome</keyword>
<evidence type="ECO:0000313" key="2">
    <source>
        <dbReference type="EMBL" id="WNO52883.1"/>
    </source>
</evidence>
<dbReference type="EMBL" id="CP135076">
    <property type="protein sequence ID" value="WNO52883.1"/>
    <property type="molecule type" value="Genomic_DNA"/>
</dbReference>
<proteinExistence type="predicted"/>
<feature type="region of interest" description="Disordered" evidence="1">
    <location>
        <begin position="1"/>
        <end position="77"/>
    </location>
</feature>
<dbReference type="RefSeq" id="WP_313913775.1">
    <property type="nucleotide sequence ID" value="NZ_CP135076.1"/>
</dbReference>
<reference evidence="2 3" key="1">
    <citation type="submission" date="2023-09" db="EMBL/GenBank/DDBJ databases">
        <authorList>
            <person name="Rey-Velasco X."/>
        </authorList>
    </citation>
    <scope>NUCLEOTIDE SEQUENCE [LARGE SCALE GENOMIC DNA]</scope>
    <source>
        <strain evidence="2 3">W311</strain>
    </source>
</reference>
<accession>A0ABZ0B7P0</accession>
<protein>
    <submittedName>
        <fullName evidence="2">Uncharacterized protein</fullName>
    </submittedName>
</protein>
<name>A0ABZ0B7P0_9SPHN</name>
<dbReference type="Proteomes" id="UP001302249">
    <property type="component" value="Chromosome"/>
</dbReference>
<evidence type="ECO:0000313" key="3">
    <source>
        <dbReference type="Proteomes" id="UP001302249"/>
    </source>
</evidence>
<sequence length="77" mass="8649">MENRRTETARDHDDKDIIDNADEAPDKVGRAGGGLSRDVGTQDEAERVEKPDTHNRATKQDDIRNDAAYPSDRGRRT</sequence>